<dbReference type="EMBL" id="MCGI01000002">
    <property type="protein sequence ID" value="ODM12249.1"/>
    <property type="molecule type" value="Genomic_DNA"/>
</dbReference>
<proteinExistence type="predicted"/>
<evidence type="ECO:0000256" key="1">
    <source>
        <dbReference type="SAM" id="SignalP"/>
    </source>
</evidence>
<comment type="caution">
    <text evidence="2">The sequence shown here is derived from an EMBL/GenBank/DDBJ whole genome shotgun (WGS) entry which is preliminary data.</text>
</comment>
<feature type="signal peptide" evidence="1">
    <location>
        <begin position="1"/>
        <end position="17"/>
    </location>
</feature>
<dbReference type="GeneID" id="93304425"/>
<evidence type="ECO:0000313" key="2">
    <source>
        <dbReference type="EMBL" id="ODM12249.1"/>
    </source>
</evidence>
<dbReference type="InterPro" id="IPR036514">
    <property type="entry name" value="SGNH_hydro_sf"/>
</dbReference>
<dbReference type="SUPFAM" id="SSF52266">
    <property type="entry name" value="SGNH hydrolase"/>
    <property type="match status" value="1"/>
</dbReference>
<name>A0A1E3AU80_9FIRM</name>
<dbReference type="Proteomes" id="UP000095003">
    <property type="component" value="Unassembled WGS sequence"/>
</dbReference>
<dbReference type="AlphaFoldDB" id="A0A1E3AU80"/>
<gene>
    <name evidence="2" type="ORF">BEH84_02864</name>
</gene>
<keyword evidence="1" id="KW-0732">Signal</keyword>
<evidence type="ECO:0008006" key="4">
    <source>
        <dbReference type="Google" id="ProtNLM"/>
    </source>
</evidence>
<accession>A0A1E3AU80</accession>
<protein>
    <recommendedName>
        <fullName evidence="4">SGNH hydrolase-type esterase domain-containing protein</fullName>
    </recommendedName>
</protein>
<evidence type="ECO:0000313" key="3">
    <source>
        <dbReference type="Proteomes" id="UP000095003"/>
    </source>
</evidence>
<dbReference type="RefSeq" id="WP_069157307.1">
    <property type="nucleotide sequence ID" value="NZ_DBFYTC010000051.1"/>
</dbReference>
<dbReference type="Gene3D" id="3.40.50.1110">
    <property type="entry name" value="SGNH hydrolase"/>
    <property type="match status" value="1"/>
</dbReference>
<feature type="chain" id="PRO_5038601744" description="SGNH hydrolase-type esterase domain-containing protein" evidence="1">
    <location>
        <begin position="18"/>
        <end position="318"/>
    </location>
</feature>
<sequence>MTKRVNRRLFHTALAFAAVCALTVPSMTIRADKTAEAGEGTQTALAAVQEETPGTEQPQDTAAVTLTTVPEEDSESFVLQLQSIRDIQQTQLEQVQTQIRTLTQLQETAVIDAAQLQLLGQLQTLEQVQLEQIAQTDTQLQAFADLMTAEEELAEGPEIIFVGDSRFVQMHNAVGGSDYVWIAKSSQGYKWFASEAVPQIDAVVGRGTKILINLGVNDVANVNAYAELVNKKAAEWTQKGATVYYASVNPVENGQYITKSMVNTFNKKLQARLSTQIHWIDSFSYLQGTGYTLTDGLHYSKGTSKTLYKYYLSALGRV</sequence>
<dbReference type="PATRIC" id="fig|1432052.3.peg.3164"/>
<organism evidence="2 3">
    <name type="scientific">Eisenbergiella tayi</name>
    <dbReference type="NCBI Taxonomy" id="1432052"/>
    <lineage>
        <taxon>Bacteria</taxon>
        <taxon>Bacillati</taxon>
        <taxon>Bacillota</taxon>
        <taxon>Clostridia</taxon>
        <taxon>Lachnospirales</taxon>
        <taxon>Lachnospiraceae</taxon>
        <taxon>Eisenbergiella</taxon>
    </lineage>
</organism>
<reference evidence="2 3" key="1">
    <citation type="submission" date="2016-07" db="EMBL/GenBank/DDBJ databases">
        <title>Characterization of isolates of Eisenbergiella tayi derived from blood cultures, using whole genome sequencing.</title>
        <authorList>
            <person name="Burdz T."/>
            <person name="Wiebe D."/>
            <person name="Huynh C."/>
            <person name="Bernard K."/>
        </authorList>
    </citation>
    <scope>NUCLEOTIDE SEQUENCE [LARGE SCALE GENOMIC DNA]</scope>
    <source>
        <strain evidence="2 3">NML 120489</strain>
    </source>
</reference>